<proteinExistence type="predicted"/>
<feature type="compositionally biased region" description="Low complexity" evidence="1">
    <location>
        <begin position="47"/>
        <end position="59"/>
    </location>
</feature>
<gene>
    <name evidence="2" type="ORF">SMTD_LOCUS6698</name>
</gene>
<reference evidence="2 3" key="1">
    <citation type="submission" date="2018-11" db="EMBL/GenBank/DDBJ databases">
        <authorList>
            <consortium name="Pathogen Informatics"/>
        </authorList>
    </citation>
    <scope>NUCLEOTIDE SEQUENCE [LARGE SCALE GENOMIC DNA]</scope>
    <source>
        <strain>Denwood</strain>
        <strain evidence="3">Zambia</strain>
    </source>
</reference>
<protein>
    <submittedName>
        <fullName evidence="2">Uncharacterized protein</fullName>
    </submittedName>
</protein>
<evidence type="ECO:0000256" key="1">
    <source>
        <dbReference type="SAM" id="MobiDB-lite"/>
    </source>
</evidence>
<organism evidence="2 3">
    <name type="scientific">Schistosoma mattheei</name>
    <dbReference type="NCBI Taxonomy" id="31246"/>
    <lineage>
        <taxon>Eukaryota</taxon>
        <taxon>Metazoa</taxon>
        <taxon>Spiralia</taxon>
        <taxon>Lophotrochozoa</taxon>
        <taxon>Platyhelminthes</taxon>
        <taxon>Trematoda</taxon>
        <taxon>Digenea</taxon>
        <taxon>Strigeidida</taxon>
        <taxon>Schistosomatoidea</taxon>
        <taxon>Schistosomatidae</taxon>
        <taxon>Schistosoma</taxon>
    </lineage>
</organism>
<feature type="compositionally biased region" description="Polar residues" evidence="1">
    <location>
        <begin position="78"/>
        <end position="89"/>
    </location>
</feature>
<name>A0A183NX62_9TREM</name>
<sequence>MKLSALPDKLRLNTRPIKPTSGIPTFTADHTLHTSETSFTHPSQQHVSSASSTEETSVSRPYQQTTPPLTSDEIAGSRITNETTVSSSGRRLRLPVRFCD</sequence>
<feature type="compositionally biased region" description="Polar residues" evidence="1">
    <location>
        <begin position="60"/>
        <end position="69"/>
    </location>
</feature>
<dbReference type="Proteomes" id="UP000269396">
    <property type="component" value="Unassembled WGS sequence"/>
</dbReference>
<feature type="compositionally biased region" description="Polar residues" evidence="1">
    <location>
        <begin position="34"/>
        <end position="46"/>
    </location>
</feature>
<keyword evidence="3" id="KW-1185">Reference proteome</keyword>
<dbReference type="AlphaFoldDB" id="A0A183NX62"/>
<evidence type="ECO:0000313" key="2">
    <source>
        <dbReference type="EMBL" id="VDP35365.1"/>
    </source>
</evidence>
<feature type="region of interest" description="Disordered" evidence="1">
    <location>
        <begin position="1"/>
        <end position="89"/>
    </location>
</feature>
<dbReference type="EMBL" id="UZAL01027754">
    <property type="protein sequence ID" value="VDP35365.1"/>
    <property type="molecule type" value="Genomic_DNA"/>
</dbReference>
<accession>A0A183NX62</accession>
<evidence type="ECO:0000313" key="3">
    <source>
        <dbReference type="Proteomes" id="UP000269396"/>
    </source>
</evidence>